<reference evidence="4" key="2">
    <citation type="journal article" date="2013" name="PLoS Genet.">
        <title>Comparative genome structure, secondary metabolite, and effector coding capacity across Cochliobolus pathogens.</title>
        <authorList>
            <person name="Condon B.J."/>
            <person name="Leng Y."/>
            <person name="Wu D."/>
            <person name="Bushley K.E."/>
            <person name="Ohm R.A."/>
            <person name="Otillar R."/>
            <person name="Martin J."/>
            <person name="Schackwitz W."/>
            <person name="Grimwood J."/>
            <person name="MohdZainudin N."/>
            <person name="Xue C."/>
            <person name="Wang R."/>
            <person name="Manning V.A."/>
            <person name="Dhillon B."/>
            <person name="Tu Z.J."/>
            <person name="Steffenson B.J."/>
            <person name="Salamov A."/>
            <person name="Sun H."/>
            <person name="Lowry S."/>
            <person name="LaButti K."/>
            <person name="Han J."/>
            <person name="Copeland A."/>
            <person name="Lindquist E."/>
            <person name="Barry K."/>
            <person name="Schmutz J."/>
            <person name="Baker S.E."/>
            <person name="Ciuffetti L.M."/>
            <person name="Grigoriev I.V."/>
            <person name="Zhong S."/>
            <person name="Turgeon B.G."/>
        </authorList>
    </citation>
    <scope>NUCLEOTIDE SEQUENCE [LARGE SCALE GENOMIC DNA]</scope>
    <source>
        <strain evidence="4">ND90Pr / ATCC 201652</strain>
    </source>
</reference>
<dbReference type="OMA" id="ENMFSRD"/>
<accession>M2S306</accession>
<dbReference type="EMBL" id="KB445648">
    <property type="protein sequence ID" value="EMD61563.1"/>
    <property type="molecule type" value="Genomic_DNA"/>
</dbReference>
<protein>
    <submittedName>
        <fullName evidence="3">Uncharacterized protein</fullName>
    </submittedName>
</protein>
<evidence type="ECO:0000256" key="2">
    <source>
        <dbReference type="SAM" id="Phobius"/>
    </source>
</evidence>
<keyword evidence="2" id="KW-1133">Transmembrane helix</keyword>
<feature type="compositionally biased region" description="Low complexity" evidence="1">
    <location>
        <begin position="1"/>
        <end position="18"/>
    </location>
</feature>
<keyword evidence="4" id="KW-1185">Reference proteome</keyword>
<dbReference type="KEGG" id="bsc:COCSADRAFT_39279"/>
<dbReference type="RefSeq" id="XP_007702613.1">
    <property type="nucleotide sequence ID" value="XM_007704423.1"/>
</dbReference>
<gene>
    <name evidence="3" type="ORF">COCSADRAFT_39279</name>
</gene>
<keyword evidence="2" id="KW-0812">Transmembrane</keyword>
<proteinExistence type="predicted"/>
<sequence>MAPTPADTTPEAPSPTTTGSLKSQPPTTYWTKSNIVSTTIFIIICALLLAGALSLFLYRRHQIKKLAAQKPDAAALLLPSKDKENMFSRDRASSVTLYVDSDADDRRKRASTDTMRLVPLHITPVEEARDPIAGLAAGPGRAVTTDRAVSVGSSVSAVSSRGSLGSVLLSPVVQGEDGDAGMRSVGRPRSTSTASMRSRYYERVDVAEMPEVPKIVHTAV</sequence>
<dbReference type="Proteomes" id="UP000016934">
    <property type="component" value="Unassembled WGS sequence"/>
</dbReference>
<dbReference type="OrthoDB" id="3783802at2759"/>
<dbReference type="GeneID" id="19139461"/>
<evidence type="ECO:0000256" key="1">
    <source>
        <dbReference type="SAM" id="MobiDB-lite"/>
    </source>
</evidence>
<name>M2S306_COCSN</name>
<evidence type="ECO:0000313" key="3">
    <source>
        <dbReference type="EMBL" id="EMD61563.1"/>
    </source>
</evidence>
<evidence type="ECO:0000313" key="4">
    <source>
        <dbReference type="Proteomes" id="UP000016934"/>
    </source>
</evidence>
<organism evidence="3 4">
    <name type="scientific">Cochliobolus sativus (strain ND90Pr / ATCC 201652)</name>
    <name type="common">Common root rot and spot blotch fungus</name>
    <name type="synonym">Bipolaris sorokiniana</name>
    <dbReference type="NCBI Taxonomy" id="665912"/>
    <lineage>
        <taxon>Eukaryota</taxon>
        <taxon>Fungi</taxon>
        <taxon>Dikarya</taxon>
        <taxon>Ascomycota</taxon>
        <taxon>Pezizomycotina</taxon>
        <taxon>Dothideomycetes</taxon>
        <taxon>Pleosporomycetidae</taxon>
        <taxon>Pleosporales</taxon>
        <taxon>Pleosporineae</taxon>
        <taxon>Pleosporaceae</taxon>
        <taxon>Bipolaris</taxon>
    </lineage>
</organism>
<reference evidence="3 4" key="1">
    <citation type="journal article" date="2012" name="PLoS Pathog.">
        <title>Diverse lifestyles and strategies of plant pathogenesis encoded in the genomes of eighteen Dothideomycetes fungi.</title>
        <authorList>
            <person name="Ohm R.A."/>
            <person name="Feau N."/>
            <person name="Henrissat B."/>
            <person name="Schoch C.L."/>
            <person name="Horwitz B.A."/>
            <person name="Barry K.W."/>
            <person name="Condon B.J."/>
            <person name="Copeland A.C."/>
            <person name="Dhillon B."/>
            <person name="Glaser F."/>
            <person name="Hesse C.N."/>
            <person name="Kosti I."/>
            <person name="LaButti K."/>
            <person name="Lindquist E.A."/>
            <person name="Lucas S."/>
            <person name="Salamov A.A."/>
            <person name="Bradshaw R.E."/>
            <person name="Ciuffetti L."/>
            <person name="Hamelin R.C."/>
            <person name="Kema G.H.J."/>
            <person name="Lawrence C."/>
            <person name="Scott J.A."/>
            <person name="Spatafora J.W."/>
            <person name="Turgeon B.G."/>
            <person name="de Wit P.J.G.M."/>
            <person name="Zhong S."/>
            <person name="Goodwin S.B."/>
            <person name="Grigoriev I.V."/>
        </authorList>
    </citation>
    <scope>NUCLEOTIDE SEQUENCE [LARGE SCALE GENOMIC DNA]</scope>
    <source>
        <strain evidence="4">ND90Pr / ATCC 201652</strain>
    </source>
</reference>
<dbReference type="HOGENOM" id="CLU_1239936_0_0_1"/>
<dbReference type="AlphaFoldDB" id="M2S306"/>
<keyword evidence="2" id="KW-0472">Membrane</keyword>
<feature type="transmembrane region" description="Helical" evidence="2">
    <location>
        <begin position="35"/>
        <end position="58"/>
    </location>
</feature>
<feature type="region of interest" description="Disordered" evidence="1">
    <location>
        <begin position="1"/>
        <end position="25"/>
    </location>
</feature>